<dbReference type="EMBL" id="JAHRHJ020000004">
    <property type="protein sequence ID" value="KAH9318894.1"/>
    <property type="molecule type" value="Genomic_DNA"/>
</dbReference>
<dbReference type="InterPro" id="IPR001619">
    <property type="entry name" value="Sec1-like"/>
</dbReference>
<protein>
    <submittedName>
        <fullName evidence="2">Uncharacterized protein</fullName>
    </submittedName>
</protein>
<evidence type="ECO:0000313" key="3">
    <source>
        <dbReference type="Proteomes" id="UP000824469"/>
    </source>
</evidence>
<proteinExistence type="inferred from homology"/>
<comment type="similarity">
    <text evidence="1">Belongs to the STXBP/unc-18/SEC1 family.</text>
</comment>
<gene>
    <name evidence="2" type="ORF">KI387_020663</name>
</gene>
<sequence>MGSLSSFRNHQGVHCLEALLDKRTKDGALLIKKWLQEALRQEKVTIRNRLGGVTASELRSLVNALSSNPAMIMRNRGIIQLAKAAEVVLSEPWSTRWEAFASAERILMLSAGDTSQSLSGQIQDLINQSVLWRTQNQGKGHEPPPSLLSMRDAIILAIVGYSLAGESFGSSSSEGPFSWEEEHSLKEAIVDAVLECSPGVDIGFLHGLEGGLELHWQKLQLKNPIEAQPDQSCDAEAHSSIDFDDQWGSWEDDEMEEREQEYGEMQLKLELRDRLDNVFKVLHKVSNARRCLPFKDRQSMLEDILGSTSSTYRGLVCKILSMVFAKIDIPGLEYHSSAVGRLFKSGFGRFGLGQAKPRLGDQNVLFVFVVGGINALEVHEAREAQSSARSDGVELLLGGTTLLTPNDMFELLLGSSSYI</sequence>
<dbReference type="PANTHER" id="PTHR11679">
    <property type="entry name" value="VESICLE PROTEIN SORTING-ASSOCIATED"/>
    <property type="match status" value="1"/>
</dbReference>
<dbReference type="GO" id="GO:0016192">
    <property type="term" value="P:vesicle-mediated transport"/>
    <property type="evidence" value="ECO:0007669"/>
    <property type="project" value="InterPro"/>
</dbReference>
<dbReference type="OMA" id="PYNILER"/>
<evidence type="ECO:0000313" key="2">
    <source>
        <dbReference type="EMBL" id="KAH9318894.1"/>
    </source>
</evidence>
<dbReference type="AlphaFoldDB" id="A0AA38G8Y7"/>
<dbReference type="Proteomes" id="UP000824469">
    <property type="component" value="Unassembled WGS sequence"/>
</dbReference>
<accession>A0AA38G8Y7</accession>
<name>A0AA38G8Y7_TAXCH</name>
<keyword evidence="3" id="KW-1185">Reference proteome</keyword>
<organism evidence="2 3">
    <name type="scientific">Taxus chinensis</name>
    <name type="common">Chinese yew</name>
    <name type="synonym">Taxus wallichiana var. chinensis</name>
    <dbReference type="NCBI Taxonomy" id="29808"/>
    <lineage>
        <taxon>Eukaryota</taxon>
        <taxon>Viridiplantae</taxon>
        <taxon>Streptophyta</taxon>
        <taxon>Embryophyta</taxon>
        <taxon>Tracheophyta</taxon>
        <taxon>Spermatophyta</taxon>
        <taxon>Pinopsida</taxon>
        <taxon>Pinidae</taxon>
        <taxon>Conifers II</taxon>
        <taxon>Cupressales</taxon>
        <taxon>Taxaceae</taxon>
        <taxon>Taxus</taxon>
    </lineage>
</organism>
<dbReference type="InterPro" id="IPR027482">
    <property type="entry name" value="Sec1-like_dom2"/>
</dbReference>
<dbReference type="InterPro" id="IPR036045">
    <property type="entry name" value="Sec1-like_sf"/>
</dbReference>
<dbReference type="Gene3D" id="3.40.50.1910">
    <property type="match status" value="1"/>
</dbReference>
<reference evidence="2 3" key="1">
    <citation type="journal article" date="2021" name="Nat. Plants">
        <title>The Taxus genome provides insights into paclitaxel biosynthesis.</title>
        <authorList>
            <person name="Xiong X."/>
            <person name="Gou J."/>
            <person name="Liao Q."/>
            <person name="Li Y."/>
            <person name="Zhou Q."/>
            <person name="Bi G."/>
            <person name="Li C."/>
            <person name="Du R."/>
            <person name="Wang X."/>
            <person name="Sun T."/>
            <person name="Guo L."/>
            <person name="Liang H."/>
            <person name="Lu P."/>
            <person name="Wu Y."/>
            <person name="Zhang Z."/>
            <person name="Ro D.K."/>
            <person name="Shang Y."/>
            <person name="Huang S."/>
            <person name="Yan J."/>
        </authorList>
    </citation>
    <scope>NUCLEOTIDE SEQUENCE [LARGE SCALE GENOMIC DNA]</scope>
    <source>
        <strain evidence="2">Ta-2019</strain>
    </source>
</reference>
<comment type="caution">
    <text evidence="2">The sequence shown here is derived from an EMBL/GenBank/DDBJ whole genome shotgun (WGS) entry which is preliminary data.</text>
</comment>
<evidence type="ECO:0000256" key="1">
    <source>
        <dbReference type="ARBA" id="ARBA00009884"/>
    </source>
</evidence>
<dbReference type="SUPFAM" id="SSF56815">
    <property type="entry name" value="Sec1/munc18-like (SM) proteins"/>
    <property type="match status" value="1"/>
</dbReference>